<evidence type="ECO:0000313" key="2">
    <source>
        <dbReference type="Proteomes" id="UP000664369"/>
    </source>
</evidence>
<protein>
    <submittedName>
        <fullName evidence="1">DUF3606 domain-containing protein</fullName>
    </submittedName>
</protein>
<dbReference type="Pfam" id="PF12244">
    <property type="entry name" value="DUF3606"/>
    <property type="match status" value="1"/>
</dbReference>
<proteinExistence type="predicted"/>
<dbReference type="EMBL" id="JAGETZ010000001">
    <property type="protein sequence ID" value="MBO2007599.1"/>
    <property type="molecule type" value="Genomic_DNA"/>
</dbReference>
<organism evidence="1 2">
    <name type="scientific">Hymenobacter negativus</name>
    <dbReference type="NCBI Taxonomy" id="2795026"/>
    <lineage>
        <taxon>Bacteria</taxon>
        <taxon>Pseudomonadati</taxon>
        <taxon>Bacteroidota</taxon>
        <taxon>Cytophagia</taxon>
        <taxon>Cytophagales</taxon>
        <taxon>Hymenobacteraceae</taxon>
        <taxon>Hymenobacter</taxon>
    </lineage>
</organism>
<sequence length="54" mass="5930">MLFRSPADPTRINLQSSSEVNHWCNVLNCTGTRLRNAALAVGALVADVRAYLSR</sequence>
<dbReference type="RefSeq" id="WP_208173137.1">
    <property type="nucleotide sequence ID" value="NZ_JAGETZ010000001.1"/>
</dbReference>
<accession>A0ABS3Q9S6</accession>
<name>A0ABS3Q9S6_9BACT</name>
<dbReference type="InterPro" id="IPR022037">
    <property type="entry name" value="DUF3606"/>
</dbReference>
<evidence type="ECO:0000313" key="1">
    <source>
        <dbReference type="EMBL" id="MBO2007599.1"/>
    </source>
</evidence>
<dbReference type="Proteomes" id="UP000664369">
    <property type="component" value="Unassembled WGS sequence"/>
</dbReference>
<comment type="caution">
    <text evidence="1">The sequence shown here is derived from an EMBL/GenBank/DDBJ whole genome shotgun (WGS) entry which is preliminary data.</text>
</comment>
<keyword evidence="2" id="KW-1185">Reference proteome</keyword>
<reference evidence="1 2" key="1">
    <citation type="submission" date="2021-03" db="EMBL/GenBank/DDBJ databases">
        <authorList>
            <person name="Kim M.K."/>
        </authorList>
    </citation>
    <scope>NUCLEOTIDE SEQUENCE [LARGE SCALE GENOMIC DNA]</scope>
    <source>
        <strain evidence="1 2">BT442</strain>
    </source>
</reference>
<gene>
    <name evidence="1" type="ORF">J4E00_00955</name>
</gene>